<dbReference type="Gene3D" id="3.40.50.2300">
    <property type="match status" value="1"/>
</dbReference>
<dbReference type="SMART" id="SM00448">
    <property type="entry name" value="REC"/>
    <property type="match status" value="1"/>
</dbReference>
<dbReference type="PANTHER" id="PTHR44591">
    <property type="entry name" value="STRESS RESPONSE REGULATOR PROTEIN 1"/>
    <property type="match status" value="1"/>
</dbReference>
<dbReference type="Pfam" id="PF00072">
    <property type="entry name" value="Response_reg"/>
    <property type="match status" value="1"/>
</dbReference>
<dbReference type="STRING" id="994484.PSEBR_a5310"/>
<feature type="modified residue" description="4-aspartylphosphate" evidence="3">
    <location>
        <position position="87"/>
    </location>
</feature>
<dbReference type="InterPro" id="IPR011006">
    <property type="entry name" value="CheY-like_superfamily"/>
</dbReference>
<dbReference type="EMBL" id="CP002585">
    <property type="protein sequence ID" value="AEA71811.1"/>
    <property type="molecule type" value="Genomic_DNA"/>
</dbReference>
<protein>
    <submittedName>
        <fullName evidence="5">Putative response regulator, CheY family</fullName>
    </submittedName>
</protein>
<dbReference type="GO" id="GO:0000160">
    <property type="term" value="P:phosphorelay signal transduction system"/>
    <property type="evidence" value="ECO:0007669"/>
    <property type="project" value="UniProtKB-KW"/>
</dbReference>
<dbReference type="KEGG" id="pba:PSEBR_a5310"/>
<dbReference type="HOGENOM" id="CLU_000445_69_17_6"/>
<evidence type="ECO:0000313" key="6">
    <source>
        <dbReference type="Proteomes" id="UP000006692"/>
    </source>
</evidence>
<name>F2K684_PSEBN</name>
<reference evidence="5 6" key="1">
    <citation type="journal article" date="2011" name="J. Bacteriol.">
        <title>Complete genome sequence of a beneficial plant root-associated bacterium, Pseudomonas brassicacearum.</title>
        <authorList>
            <person name="Ortet P."/>
            <person name="Barakat M."/>
            <person name="Lalaouna D."/>
            <person name="Fochesato S."/>
            <person name="Barbe V."/>
            <person name="Vacherie B."/>
            <person name="Santaella C."/>
            <person name="Heulin T."/>
            <person name="Achouak W."/>
        </authorList>
    </citation>
    <scope>NUCLEOTIDE SEQUENCE [LARGE SCALE GENOMIC DNA]</scope>
    <source>
        <strain evidence="5 6">NFM421</strain>
    </source>
</reference>
<keyword evidence="1 3" id="KW-0597">Phosphoprotein</keyword>
<reference key="2">
    <citation type="submission" date="2011-03" db="EMBL/GenBank/DDBJ databases">
        <title>Complete Genome Sequence of a beneficial plant roots-associated bacterium Pseudomonas brassicacearum.</title>
        <authorList>
            <person name="Ortet P."/>
            <person name="Barakat M."/>
            <person name="Lalaouna D."/>
            <person name="Fochesato S."/>
            <person name="Barbe V."/>
            <person name="Santaella C."/>
            <person name="Heulin T."/>
            <person name="Achouak W."/>
        </authorList>
    </citation>
    <scope>NUCLEOTIDE SEQUENCE</scope>
    <source>
        <strain>NFM421</strain>
    </source>
</reference>
<dbReference type="Proteomes" id="UP000006692">
    <property type="component" value="Chromosome"/>
</dbReference>
<organism evidence="5 6">
    <name type="scientific">Pseudomonas brassicacearum (strain NFM421)</name>
    <dbReference type="NCBI Taxonomy" id="994484"/>
    <lineage>
        <taxon>Bacteria</taxon>
        <taxon>Pseudomonadati</taxon>
        <taxon>Pseudomonadota</taxon>
        <taxon>Gammaproteobacteria</taxon>
        <taxon>Pseudomonadales</taxon>
        <taxon>Pseudomonadaceae</taxon>
        <taxon>Pseudomonas</taxon>
    </lineage>
</organism>
<keyword evidence="2" id="KW-0902">Two-component regulatory system</keyword>
<sequence>MRALNIKGLRCRSHLRVKNRFAVAMAEHLTQQQPSALKVMVIDDSKTIRRTAETLLRNVGCEVITAVDGFDALAKIADHHPGIIFVDIMMPRLDGYQTCALIKNNSAFKATPVIMLSSRDGLFDKAKGRIVGSDQFLTKPFSKEELLGAIQAHVPGFAAVQPHQAH</sequence>
<evidence type="ECO:0000259" key="4">
    <source>
        <dbReference type="PROSITE" id="PS50110"/>
    </source>
</evidence>
<dbReference type="SUPFAM" id="SSF52172">
    <property type="entry name" value="CheY-like"/>
    <property type="match status" value="1"/>
</dbReference>
<dbReference type="PANTHER" id="PTHR44591:SF14">
    <property type="entry name" value="PROTEIN PILG"/>
    <property type="match status" value="1"/>
</dbReference>
<dbReference type="InterPro" id="IPR001789">
    <property type="entry name" value="Sig_transdc_resp-reg_receiver"/>
</dbReference>
<evidence type="ECO:0000256" key="2">
    <source>
        <dbReference type="ARBA" id="ARBA00023012"/>
    </source>
</evidence>
<feature type="domain" description="Response regulatory" evidence="4">
    <location>
        <begin position="38"/>
        <end position="154"/>
    </location>
</feature>
<gene>
    <name evidence="5" type="ORF">PSEBR_a5310</name>
</gene>
<dbReference type="InterPro" id="IPR050595">
    <property type="entry name" value="Bact_response_regulator"/>
</dbReference>
<dbReference type="AlphaFoldDB" id="F2K684"/>
<proteinExistence type="predicted"/>
<dbReference type="PROSITE" id="PS50110">
    <property type="entry name" value="RESPONSE_REGULATORY"/>
    <property type="match status" value="1"/>
</dbReference>
<evidence type="ECO:0000256" key="3">
    <source>
        <dbReference type="PROSITE-ProRule" id="PRU00169"/>
    </source>
</evidence>
<evidence type="ECO:0000256" key="1">
    <source>
        <dbReference type="ARBA" id="ARBA00022553"/>
    </source>
</evidence>
<evidence type="ECO:0000313" key="5">
    <source>
        <dbReference type="EMBL" id="AEA71811.1"/>
    </source>
</evidence>
<accession>F2K684</accession>